<dbReference type="Gene3D" id="3.30.70.330">
    <property type="match status" value="1"/>
</dbReference>
<evidence type="ECO:0000256" key="7">
    <source>
        <dbReference type="SAM" id="MobiDB-lite"/>
    </source>
</evidence>
<organism evidence="9">
    <name type="scientific">Opuntia streptacantha</name>
    <name type="common">Prickly pear cactus</name>
    <name type="synonym">Opuntia cardona</name>
    <dbReference type="NCBI Taxonomy" id="393608"/>
    <lineage>
        <taxon>Eukaryota</taxon>
        <taxon>Viridiplantae</taxon>
        <taxon>Streptophyta</taxon>
        <taxon>Embryophyta</taxon>
        <taxon>Tracheophyta</taxon>
        <taxon>Spermatophyta</taxon>
        <taxon>Magnoliopsida</taxon>
        <taxon>eudicotyledons</taxon>
        <taxon>Gunneridae</taxon>
        <taxon>Pentapetalae</taxon>
        <taxon>Caryophyllales</taxon>
        <taxon>Cactineae</taxon>
        <taxon>Cactaceae</taxon>
        <taxon>Opuntioideae</taxon>
        <taxon>Opuntia</taxon>
    </lineage>
</organism>
<protein>
    <recommendedName>
        <fullName evidence="8">RRM domain-containing protein</fullName>
    </recommendedName>
</protein>
<evidence type="ECO:0000256" key="5">
    <source>
        <dbReference type="ARBA" id="ARBA00023242"/>
    </source>
</evidence>
<dbReference type="EMBL" id="GISG01204500">
    <property type="protein sequence ID" value="MBA4659611.1"/>
    <property type="molecule type" value="Transcribed_RNA"/>
</dbReference>
<dbReference type="InterPro" id="IPR051106">
    <property type="entry name" value="RNA-bind/splicing_reg"/>
</dbReference>
<dbReference type="Pfam" id="PF00076">
    <property type="entry name" value="RRM_1"/>
    <property type="match status" value="1"/>
</dbReference>
<evidence type="ECO:0000256" key="3">
    <source>
        <dbReference type="ARBA" id="ARBA00022884"/>
    </source>
</evidence>
<reference evidence="9" key="1">
    <citation type="journal article" date="2013" name="J. Plant Res.">
        <title>Effect of fungi and light on seed germination of three Opuntia species from semiarid lands of central Mexico.</title>
        <authorList>
            <person name="Delgado-Sanchez P."/>
            <person name="Jimenez-Bremont J.F."/>
            <person name="Guerrero-Gonzalez Mde L."/>
            <person name="Flores J."/>
        </authorList>
    </citation>
    <scope>NUCLEOTIDE SEQUENCE</scope>
    <source>
        <tissue evidence="9">Cladode</tissue>
    </source>
</reference>
<reference evidence="9" key="2">
    <citation type="submission" date="2020-07" db="EMBL/GenBank/DDBJ databases">
        <authorList>
            <person name="Vera ALvarez R."/>
            <person name="Arias-Moreno D.M."/>
            <person name="Jimenez-Jacinto V."/>
            <person name="Jimenez-Bremont J.F."/>
            <person name="Swaminathan K."/>
            <person name="Moose S.P."/>
            <person name="Guerrero-Gonzalez M.L."/>
            <person name="Marino-Ramirez L."/>
            <person name="Landsman D."/>
            <person name="Rodriguez-Kessler M."/>
            <person name="Delgado-Sanchez P."/>
        </authorList>
    </citation>
    <scope>NUCLEOTIDE SEQUENCE</scope>
    <source>
        <tissue evidence="9">Cladode</tissue>
    </source>
</reference>
<feature type="region of interest" description="Disordered" evidence="7">
    <location>
        <begin position="105"/>
        <end position="126"/>
    </location>
</feature>
<dbReference type="AlphaFoldDB" id="A0A7C9A7C4"/>
<evidence type="ECO:0000259" key="8">
    <source>
        <dbReference type="PROSITE" id="PS50102"/>
    </source>
</evidence>
<dbReference type="SMART" id="SM00360">
    <property type="entry name" value="RRM"/>
    <property type="match status" value="1"/>
</dbReference>
<dbReference type="PANTHER" id="PTHR48028">
    <property type="entry name" value="GLYCINE-RICH RNA-BINDING PROTEIN RZ1A"/>
    <property type="match status" value="1"/>
</dbReference>
<dbReference type="SUPFAM" id="SSF54928">
    <property type="entry name" value="RNA-binding domain, RBD"/>
    <property type="match status" value="1"/>
</dbReference>
<keyword evidence="2" id="KW-0507">mRNA processing</keyword>
<accession>A0A7C9A7C4</accession>
<dbReference type="GO" id="GO:0006397">
    <property type="term" value="P:mRNA processing"/>
    <property type="evidence" value="ECO:0007669"/>
    <property type="project" value="UniProtKB-KW"/>
</dbReference>
<dbReference type="PANTHER" id="PTHR48028:SF4">
    <property type="entry name" value="SC35-LIKE SPLICING FACTOR"/>
    <property type="match status" value="1"/>
</dbReference>
<evidence type="ECO:0000256" key="4">
    <source>
        <dbReference type="ARBA" id="ARBA00023187"/>
    </source>
</evidence>
<dbReference type="InterPro" id="IPR012677">
    <property type="entry name" value="Nucleotide-bd_a/b_plait_sf"/>
</dbReference>
<feature type="compositionally biased region" description="Polar residues" evidence="7">
    <location>
        <begin position="109"/>
        <end position="120"/>
    </location>
</feature>
<comment type="subcellular location">
    <subcellularLocation>
        <location evidence="1">Nucleus</location>
    </subcellularLocation>
</comment>
<evidence type="ECO:0000313" key="9">
    <source>
        <dbReference type="EMBL" id="MBA4659611.1"/>
    </source>
</evidence>
<evidence type="ECO:0000256" key="6">
    <source>
        <dbReference type="PROSITE-ProRule" id="PRU00176"/>
    </source>
</evidence>
<proteinExistence type="predicted"/>
<dbReference type="PROSITE" id="PS50102">
    <property type="entry name" value="RRM"/>
    <property type="match status" value="1"/>
</dbReference>
<name>A0A7C9A7C4_OPUST</name>
<dbReference type="GO" id="GO:0003723">
    <property type="term" value="F:RNA binding"/>
    <property type="evidence" value="ECO:0007669"/>
    <property type="project" value="UniProtKB-UniRule"/>
</dbReference>
<sequence>MEVGRGSSRHVGRRRVPRRQEFTVFVDNLQQQLDHYGLKGVFKKAENVSDVYIPLKKARSRRKFGFVRFWNQGEATQSVLLLNNSFVKGSKIHVSMAKYEKKEGRSRQSTEFYSNNMHNLRQTRKV</sequence>
<dbReference type="InterPro" id="IPR035979">
    <property type="entry name" value="RBD_domain_sf"/>
</dbReference>
<keyword evidence="3 6" id="KW-0694">RNA-binding</keyword>
<keyword evidence="5" id="KW-0539">Nucleus</keyword>
<feature type="domain" description="RRM" evidence="8">
    <location>
        <begin position="22"/>
        <end position="99"/>
    </location>
</feature>
<keyword evidence="4" id="KW-0508">mRNA splicing</keyword>
<dbReference type="GO" id="GO:0008380">
    <property type="term" value="P:RNA splicing"/>
    <property type="evidence" value="ECO:0007669"/>
    <property type="project" value="UniProtKB-KW"/>
</dbReference>
<dbReference type="InterPro" id="IPR000504">
    <property type="entry name" value="RRM_dom"/>
</dbReference>
<evidence type="ECO:0000256" key="1">
    <source>
        <dbReference type="ARBA" id="ARBA00004123"/>
    </source>
</evidence>
<dbReference type="GO" id="GO:0005634">
    <property type="term" value="C:nucleus"/>
    <property type="evidence" value="ECO:0007669"/>
    <property type="project" value="UniProtKB-SubCell"/>
</dbReference>
<evidence type="ECO:0000256" key="2">
    <source>
        <dbReference type="ARBA" id="ARBA00022664"/>
    </source>
</evidence>